<proteinExistence type="predicted"/>
<protein>
    <submittedName>
        <fullName evidence="1">Uncharacterized protein</fullName>
    </submittedName>
</protein>
<dbReference type="EMBL" id="EQ982637">
    <property type="protein sequence ID" value="EEF24319.1"/>
    <property type="molecule type" value="Genomic_DNA"/>
</dbReference>
<evidence type="ECO:0000313" key="2">
    <source>
        <dbReference type="Proteomes" id="UP000008311"/>
    </source>
</evidence>
<reference evidence="2" key="1">
    <citation type="journal article" date="2010" name="Nat. Biotechnol.">
        <title>Draft genome sequence of the oilseed species Ricinus communis.</title>
        <authorList>
            <person name="Chan A.P."/>
            <person name="Crabtree J."/>
            <person name="Zhao Q."/>
            <person name="Lorenzi H."/>
            <person name="Orvis J."/>
            <person name="Puiu D."/>
            <person name="Melake-Berhan A."/>
            <person name="Jones K.M."/>
            <person name="Redman J."/>
            <person name="Chen G."/>
            <person name="Cahoon E.B."/>
            <person name="Gedil M."/>
            <person name="Stanke M."/>
            <person name="Haas B.J."/>
            <person name="Wortman J.R."/>
            <person name="Fraser-Liggett C.M."/>
            <person name="Ravel J."/>
            <person name="Rabinowicz P.D."/>
        </authorList>
    </citation>
    <scope>NUCLEOTIDE SEQUENCE [LARGE SCALE GENOMIC DNA]</scope>
    <source>
        <strain evidence="2">cv. Hale</strain>
    </source>
</reference>
<accession>B9TIJ3</accession>
<dbReference type="InParanoid" id="B9TIJ3"/>
<evidence type="ECO:0000313" key="1">
    <source>
        <dbReference type="EMBL" id="EEF24319.1"/>
    </source>
</evidence>
<dbReference type="AlphaFoldDB" id="B9TIJ3"/>
<name>B9TIJ3_RICCO</name>
<keyword evidence="2" id="KW-1185">Reference proteome</keyword>
<sequence>MAPMRPFPTGSASTHGPAACSYHSDRSSCAPRVVACTAARARPGKAIASPADIMKLRLFIVSMRVFCAG</sequence>
<gene>
    <name evidence="1" type="ORF">RCOM_1806580</name>
</gene>
<dbReference type="Proteomes" id="UP000008311">
    <property type="component" value="Unassembled WGS sequence"/>
</dbReference>
<organism evidence="1 2">
    <name type="scientific">Ricinus communis</name>
    <name type="common">Castor bean</name>
    <dbReference type="NCBI Taxonomy" id="3988"/>
    <lineage>
        <taxon>Eukaryota</taxon>
        <taxon>Viridiplantae</taxon>
        <taxon>Streptophyta</taxon>
        <taxon>Embryophyta</taxon>
        <taxon>Tracheophyta</taxon>
        <taxon>Spermatophyta</taxon>
        <taxon>Magnoliopsida</taxon>
        <taxon>eudicotyledons</taxon>
        <taxon>Gunneridae</taxon>
        <taxon>Pentapetalae</taxon>
        <taxon>rosids</taxon>
        <taxon>fabids</taxon>
        <taxon>Malpighiales</taxon>
        <taxon>Euphorbiaceae</taxon>
        <taxon>Acalyphoideae</taxon>
        <taxon>Acalypheae</taxon>
        <taxon>Ricinus</taxon>
    </lineage>
</organism>